<protein>
    <recommendedName>
        <fullName evidence="1">Minor capsid protein P8 central region domain-containing protein</fullName>
    </recommendedName>
</protein>
<evidence type="ECO:0000313" key="2">
    <source>
        <dbReference type="EMBL" id="QPI16819.1"/>
    </source>
</evidence>
<evidence type="ECO:0000259" key="1">
    <source>
        <dbReference type="Pfam" id="PF19065"/>
    </source>
</evidence>
<reference evidence="2" key="1">
    <citation type="submission" date="2020-08" db="EMBL/GenBank/DDBJ databases">
        <title>Bridging the membrane lipid divide: bacteria of the FCB group superphylum have the potential to synthesize archaeal ether lipids.</title>
        <authorList>
            <person name="Villanueva L."/>
            <person name="von Meijenfeldt F.A.B."/>
            <person name="Westbye A.B."/>
            <person name="Yadav S."/>
            <person name="Hopmans E.C."/>
            <person name="Dutilh B.E."/>
            <person name="Sinninghe Damste J.S."/>
        </authorList>
    </citation>
    <scope>NUCLEOTIDE SEQUENCE</scope>
    <source>
        <strain evidence="2">NIOZ-UU159</strain>
    </source>
</reference>
<name>A0A7S9SUL5_9VIRU</name>
<dbReference type="Pfam" id="PF19065">
    <property type="entry name" value="P8_CR"/>
    <property type="match status" value="1"/>
</dbReference>
<sequence length="172" mass="19834">MEYLKFNGDNPISELINGRVNAMNINNNYKIKKAVDKATEHQSNIISRNLNCTGVSKVFFSMENINLLQTGIRNKILNDTNGEYNIGRQKDDELKIVMRSIYFQYAKNQSTNVYEQVLDLNTRVIEWCVPEIISNIKQSQKYIKDISTMPVPLERSVMPSRKGLKNLDVTKI</sequence>
<dbReference type="InterPro" id="IPR043916">
    <property type="entry name" value="P8_CR"/>
</dbReference>
<proteinExistence type="predicted"/>
<dbReference type="EMBL" id="MW030607">
    <property type="protein sequence ID" value="QPI16819.1"/>
    <property type="molecule type" value="Genomic_DNA"/>
</dbReference>
<accession>A0A7S9SUL5</accession>
<gene>
    <name evidence="2" type="ORF">NIOZUU159_00315</name>
</gene>
<feature type="domain" description="Minor capsid protein P8 central region" evidence="1">
    <location>
        <begin position="51"/>
        <end position="168"/>
    </location>
</feature>
<organism evidence="2">
    <name type="scientific">Virus NIOZ-UU159</name>
    <dbReference type="NCBI Taxonomy" id="2763270"/>
    <lineage>
        <taxon>Viruses</taxon>
    </lineage>
</organism>